<dbReference type="EMBL" id="JAJNDB010000002">
    <property type="protein sequence ID" value="MCD2194292.1"/>
    <property type="molecule type" value="Genomic_DNA"/>
</dbReference>
<dbReference type="RefSeq" id="WP_230734151.1">
    <property type="nucleotide sequence ID" value="NZ_JAJNDB010000002.1"/>
</dbReference>
<dbReference type="InterPro" id="IPR020476">
    <property type="entry name" value="Nudix_hydrolase"/>
</dbReference>
<evidence type="ECO:0000256" key="2">
    <source>
        <dbReference type="ARBA" id="ARBA00005582"/>
    </source>
</evidence>
<dbReference type="PRINTS" id="PR00502">
    <property type="entry name" value="NUDIXFAMILY"/>
</dbReference>
<accession>A0ABS8P7P8</accession>
<comment type="cofactor">
    <cofactor evidence="1">
        <name>Mg(2+)</name>
        <dbReference type="ChEBI" id="CHEBI:18420"/>
    </cofactor>
</comment>
<dbReference type="CDD" id="cd03425">
    <property type="entry name" value="NUDIX_MutT_NudA_like"/>
    <property type="match status" value="1"/>
</dbReference>
<dbReference type="EC" id="3.6.1.55" evidence="11"/>
<evidence type="ECO:0000256" key="7">
    <source>
        <dbReference type="ARBA" id="ARBA00022801"/>
    </source>
</evidence>
<keyword evidence="5" id="KW-0479">Metal-binding</keyword>
<keyword evidence="14" id="KW-1185">Reference proteome</keyword>
<keyword evidence="6" id="KW-0227">DNA damage</keyword>
<name>A0ABS8P7P8_9PSEU</name>
<dbReference type="SUPFAM" id="SSF55811">
    <property type="entry name" value="Nudix"/>
    <property type="match status" value="1"/>
</dbReference>
<proteinExistence type="inferred from homology"/>
<keyword evidence="9" id="KW-0234">DNA repair</keyword>
<comment type="caution">
    <text evidence="13">The sequence shown here is derived from an EMBL/GenBank/DDBJ whole genome shotgun (WGS) entry which is preliminary data.</text>
</comment>
<evidence type="ECO:0000256" key="5">
    <source>
        <dbReference type="ARBA" id="ARBA00022723"/>
    </source>
</evidence>
<dbReference type="InterPro" id="IPR015797">
    <property type="entry name" value="NUDIX_hydrolase-like_dom_sf"/>
</dbReference>
<evidence type="ECO:0000313" key="13">
    <source>
        <dbReference type="EMBL" id="MCD2194292.1"/>
    </source>
</evidence>
<comment type="catalytic activity">
    <reaction evidence="10">
        <text>8-oxo-dGTP + H2O = 8-oxo-dGMP + diphosphate + H(+)</text>
        <dbReference type="Rhea" id="RHEA:31575"/>
        <dbReference type="ChEBI" id="CHEBI:15377"/>
        <dbReference type="ChEBI" id="CHEBI:15378"/>
        <dbReference type="ChEBI" id="CHEBI:33019"/>
        <dbReference type="ChEBI" id="CHEBI:63224"/>
        <dbReference type="ChEBI" id="CHEBI:77896"/>
        <dbReference type="EC" id="3.6.1.55"/>
    </reaction>
</comment>
<dbReference type="InterPro" id="IPR047127">
    <property type="entry name" value="MutT-like"/>
</dbReference>
<evidence type="ECO:0000256" key="8">
    <source>
        <dbReference type="ARBA" id="ARBA00022842"/>
    </source>
</evidence>
<dbReference type="PANTHER" id="PTHR47707">
    <property type="entry name" value="8-OXO-DGTP DIPHOSPHATASE"/>
    <property type="match status" value="1"/>
</dbReference>
<keyword evidence="7" id="KW-0378">Hydrolase</keyword>
<dbReference type="PROSITE" id="PS51462">
    <property type="entry name" value="NUDIX"/>
    <property type="match status" value="1"/>
</dbReference>
<evidence type="ECO:0000256" key="4">
    <source>
        <dbReference type="ARBA" id="ARBA00022705"/>
    </source>
</evidence>
<dbReference type="Gene3D" id="3.90.79.10">
    <property type="entry name" value="Nucleoside Triphosphate Pyrophosphohydrolase"/>
    <property type="match status" value="1"/>
</dbReference>
<sequence length="138" mass="15077">MQVVVGAAVIADGRLLAAQRAEPADMRGRWELPGGSVEPGENEPEALARELREELALPVVVEERVGPDIEVRGRRGTDLVLRFYRCSVVDGAVPHALEHLAVCWVGPDELDTLDWLPSDRELLPALRETLEDGVPEPG</sequence>
<evidence type="ECO:0000256" key="3">
    <source>
        <dbReference type="ARBA" id="ARBA00022457"/>
    </source>
</evidence>
<dbReference type="Proteomes" id="UP001199469">
    <property type="component" value="Unassembled WGS sequence"/>
</dbReference>
<evidence type="ECO:0000313" key="14">
    <source>
        <dbReference type="Proteomes" id="UP001199469"/>
    </source>
</evidence>
<reference evidence="13 14" key="1">
    <citation type="submission" date="2021-11" db="EMBL/GenBank/DDBJ databases">
        <title>Draft genome sequence of Actinomycetospora sp. SF1 isolated from the rhizosphere soil.</title>
        <authorList>
            <person name="Duangmal K."/>
            <person name="Chantavorakit T."/>
        </authorList>
    </citation>
    <scope>NUCLEOTIDE SEQUENCE [LARGE SCALE GENOMIC DNA]</scope>
    <source>
        <strain evidence="13 14">TBRC 5722</strain>
    </source>
</reference>
<evidence type="ECO:0000256" key="9">
    <source>
        <dbReference type="ARBA" id="ARBA00023204"/>
    </source>
</evidence>
<evidence type="ECO:0000259" key="12">
    <source>
        <dbReference type="PROSITE" id="PS51462"/>
    </source>
</evidence>
<dbReference type="Pfam" id="PF00293">
    <property type="entry name" value="NUDIX"/>
    <property type="match status" value="1"/>
</dbReference>
<comment type="similarity">
    <text evidence="2">Belongs to the Nudix hydrolase family.</text>
</comment>
<keyword evidence="4" id="KW-0235">DNA replication</keyword>
<dbReference type="PANTHER" id="PTHR47707:SF1">
    <property type="entry name" value="NUDIX HYDROLASE FAMILY PROTEIN"/>
    <property type="match status" value="1"/>
</dbReference>
<gene>
    <name evidence="13" type="ORF">LQ327_13000</name>
</gene>
<feature type="domain" description="Nudix hydrolase" evidence="12">
    <location>
        <begin position="1"/>
        <end position="130"/>
    </location>
</feature>
<keyword evidence="8" id="KW-0460">Magnesium</keyword>
<evidence type="ECO:0000256" key="1">
    <source>
        <dbReference type="ARBA" id="ARBA00001946"/>
    </source>
</evidence>
<evidence type="ECO:0000256" key="10">
    <source>
        <dbReference type="ARBA" id="ARBA00035861"/>
    </source>
</evidence>
<evidence type="ECO:0000256" key="6">
    <source>
        <dbReference type="ARBA" id="ARBA00022763"/>
    </source>
</evidence>
<organism evidence="13 14">
    <name type="scientific">Actinomycetospora endophytica</name>
    <dbReference type="NCBI Taxonomy" id="2291215"/>
    <lineage>
        <taxon>Bacteria</taxon>
        <taxon>Bacillati</taxon>
        <taxon>Actinomycetota</taxon>
        <taxon>Actinomycetes</taxon>
        <taxon>Pseudonocardiales</taxon>
        <taxon>Pseudonocardiaceae</taxon>
        <taxon>Actinomycetospora</taxon>
    </lineage>
</organism>
<dbReference type="InterPro" id="IPR000086">
    <property type="entry name" value="NUDIX_hydrolase_dom"/>
</dbReference>
<protein>
    <recommendedName>
        <fullName evidence="11">8-oxo-dGTP diphosphatase</fullName>
        <ecNumber evidence="11">3.6.1.55</ecNumber>
    </recommendedName>
</protein>
<keyword evidence="3" id="KW-0515">Mutator protein</keyword>
<evidence type="ECO:0000256" key="11">
    <source>
        <dbReference type="ARBA" id="ARBA00038905"/>
    </source>
</evidence>